<dbReference type="STRING" id="1302689.RG47T_2122"/>
<accession>A0A1Q5ZY17</accession>
<evidence type="ECO:0000313" key="2">
    <source>
        <dbReference type="Proteomes" id="UP000186720"/>
    </source>
</evidence>
<dbReference type="InterPro" id="IPR027417">
    <property type="entry name" value="P-loop_NTPase"/>
</dbReference>
<proteinExistence type="predicted"/>
<dbReference type="OrthoDB" id="9757917at2"/>
<comment type="caution">
    <text evidence="1">The sequence shown here is derived from an EMBL/GenBank/DDBJ whole genome shotgun (WGS) entry which is preliminary data.</text>
</comment>
<organism evidence="1 2">
    <name type="scientific">Mucilaginibacter polytrichastri</name>
    <dbReference type="NCBI Taxonomy" id="1302689"/>
    <lineage>
        <taxon>Bacteria</taxon>
        <taxon>Pseudomonadati</taxon>
        <taxon>Bacteroidota</taxon>
        <taxon>Sphingobacteriia</taxon>
        <taxon>Sphingobacteriales</taxon>
        <taxon>Sphingobacteriaceae</taxon>
        <taxon>Mucilaginibacter</taxon>
    </lineage>
</organism>
<sequence length="1417" mass="162919">MEIAGLNNYNSSPDEAFEALCVQLFQRYLYRSFSGNVTYFSVVNGAGGDGGVEAYGVLNDGQIVGVQAKYFLSSLTNTQLKQIEHSARTAKDVRKDLKRYIVCLPRKKHSEKKGKEGKLIKVSEEKKVLDLAAKINADLKDLAIEFWFEDRLLNELGEAGNEGIKRFWFEKEELAMTTLITRFELAKAGWLNERYVPDLHQAGKIARLIDEMLFTDSYIAYEILSVTETKREVEESVIVIDSYIAQNTYFPEINQELVIVKQHLNEHLLVFENLLIDLQAGVYVPQVKSPADFDVWQLKLKIEALPKFNPLRNITPHLIQGLQKVHQIYLAQYWVHLNKEYHPHNYSILGPVGTGKTHALANAVDRTLAEGQAAFIIRAKGTANENWGNILRQTLDCCTGWSDLEIFTGLEALAVRNSVRAASGKKNGEQRWNRSSRVLICVDGIDEADDWASWRFRILECEIWLKKFPLIRFVFSARSYPPMNMNPCNLPNNELTQLRVDIPESGDRLLYDLVPEYFEIYKITYANNFWIRGAFENALTLRLFCQMYAGQDIAGISNHPMHFTLKNLLGIKIERLEEEFQSKYSPNISINDQIVRQALFFIADLFKDNNKLTRDFLRNQLFDALHQVVDKVIIGSLLDMLTDHGFLVYQQIQADDGISPAKKVYGIGIQSYSEYLHALKHANIIAQSSLLELPLIFHDAQMQYTRTLTAVILFNNFDLLIGENGLWAKDLDSRQLLRLQFQVLSQSPDGKIRSYLGFLRSKFKTADYTTRDLMVNEFIMPNLYREGLNLGVEIVHHALIEFPNTYQRDLFWSGPDHHDYIGNSVLSLYLEHTQLYPFDLYLGKPLIMVWSLSSVHKAYREKCRSELTDWASTNIDGFVQLLNMVFLCGDAQIQEDLSTIILGLSGKFTKADLDQRLLGDWILANIFSDRIIGDLTNSVVRYGALAYMERMYSFNLYTEAEILQCRPPYKTSGEELELDFSAHELDSHVEGRYPIQDDLGWNVIDEAFKGFLHYVEGGLDNAGKEFMKPYTERYGADFNQHGFAVAAAIKFIKDLGWNKKKRPANDGNSEWATFEEKYTWLAVHRIQGFLADRLPYGVFEPEGMLQDYGKILHIGNPVDFGVGHIVHYYHTDTDRWLLPEDIAEPIPLTPKATQDAIKNWAKKSFVPDFKQWIELKGRHLNGRHESDDDWIALYSTTALPDPNKVGRARLSLNCVLIPEDELSKLKGFVMNPENTFDSNHGMRPDDMSASISHGFSHSLVDVIWMNKYEEEEPDKWIANQYNRGYQVKSAITEIHESSIAKQTDIYQVPSLLLRKGLQITTTDKRGFFDDKEILKCLIYKQWENDNTEQKITLVDRKSFDIFLKSNALVPLWIAENFRSTVANSPNKSKDDHWQNCTKWIVWSGDYNYFEFHNSTHC</sequence>
<keyword evidence="2" id="KW-1185">Reference proteome</keyword>
<name>A0A1Q5ZY17_9SPHI</name>
<dbReference type="Proteomes" id="UP000186720">
    <property type="component" value="Unassembled WGS sequence"/>
</dbReference>
<dbReference type="RefSeq" id="WP_074489327.1">
    <property type="nucleotide sequence ID" value="NZ_FPAM01000004.1"/>
</dbReference>
<dbReference type="EMBL" id="MPPL01000001">
    <property type="protein sequence ID" value="OKS86665.1"/>
    <property type="molecule type" value="Genomic_DNA"/>
</dbReference>
<protein>
    <submittedName>
        <fullName evidence="1">Uncharacterized protein</fullName>
    </submittedName>
</protein>
<reference evidence="1 2" key="1">
    <citation type="submission" date="2016-11" db="EMBL/GenBank/DDBJ databases">
        <title>Whole Genome Sequencing of Mucilaginibacter polytrichastri RG4-7(T) isolated from the moss sample.</title>
        <authorList>
            <person name="Li Y."/>
        </authorList>
    </citation>
    <scope>NUCLEOTIDE SEQUENCE [LARGE SCALE GENOMIC DNA]</scope>
    <source>
        <strain evidence="1 2">RG4-7</strain>
    </source>
</reference>
<dbReference type="SUPFAM" id="SSF52540">
    <property type="entry name" value="P-loop containing nucleoside triphosphate hydrolases"/>
    <property type="match status" value="1"/>
</dbReference>
<evidence type="ECO:0000313" key="1">
    <source>
        <dbReference type="EMBL" id="OKS86665.1"/>
    </source>
</evidence>
<gene>
    <name evidence="1" type="ORF">RG47T_2122</name>
</gene>